<reference evidence="3" key="1">
    <citation type="submission" date="2016-10" db="EMBL/GenBank/DDBJ databases">
        <authorList>
            <person name="Varghese N."/>
            <person name="Submissions S."/>
        </authorList>
    </citation>
    <scope>NUCLEOTIDE SEQUENCE [LARGE SCALE GENOMIC DNA]</scope>
    <source>
        <strain evidence="3">DSM 8344</strain>
    </source>
</reference>
<sequence length="352" mass="40197">MATRKGLYRQKAQDSKSETRTQEQDNSLKPFVQQEYFIELHTTHFPVLGSDITQTISEGIPRLRHAPIDVDRDNCSVDISGKGKIEMVLDENEDVFEDRGVMDIESAQRNIRLSQVQLFQYLLYQFNQHKQKKITLDIRNYFELRGITRRKENVDRFYQDLFILSSISFDLVGKNSGVSERIVEKLLTVKRALSAGGEEIGFSVKGRKVATVIVELGEWIQKLKLKQFILIPKVFFEYTAPNQSPAILLSLKFNQLCRVNSGKGRNKKVSVKSLLGTLGVTEKDVAKQGGQYYQALLENCFKLLEGEGYAIAFENNGACVSKGFLENIVLYRNDGLESHYSIRKIRAHTDKK</sequence>
<dbReference type="RefSeq" id="WP_092333684.1">
    <property type="nucleotide sequence ID" value="NZ_FNCP01000013.1"/>
</dbReference>
<dbReference type="AlphaFoldDB" id="A0A1G8CCT7"/>
<evidence type="ECO:0000256" key="1">
    <source>
        <dbReference type="SAM" id="MobiDB-lite"/>
    </source>
</evidence>
<evidence type="ECO:0008006" key="4">
    <source>
        <dbReference type="Google" id="ProtNLM"/>
    </source>
</evidence>
<dbReference type="EMBL" id="FNCP01000013">
    <property type="protein sequence ID" value="SDH43225.1"/>
    <property type="molecule type" value="Genomic_DNA"/>
</dbReference>
<feature type="compositionally biased region" description="Basic and acidic residues" evidence="1">
    <location>
        <begin position="11"/>
        <end position="23"/>
    </location>
</feature>
<protein>
    <recommendedName>
        <fullName evidence="4">Initiator Replication protein</fullName>
    </recommendedName>
</protein>
<gene>
    <name evidence="2" type="ORF">SAMN05443529_11363</name>
</gene>
<keyword evidence="3" id="KW-1185">Reference proteome</keyword>
<accession>A0A1G8CCT7</accession>
<feature type="region of interest" description="Disordered" evidence="1">
    <location>
        <begin position="1"/>
        <end position="26"/>
    </location>
</feature>
<proteinExistence type="predicted"/>
<evidence type="ECO:0000313" key="2">
    <source>
        <dbReference type="EMBL" id="SDH43225.1"/>
    </source>
</evidence>
<name>A0A1G8CCT7_9FIRM</name>
<dbReference type="Proteomes" id="UP000198656">
    <property type="component" value="Unassembled WGS sequence"/>
</dbReference>
<organism evidence="2 3">
    <name type="scientific">Desulfosporosinus hippei DSM 8344</name>
    <dbReference type="NCBI Taxonomy" id="1121419"/>
    <lineage>
        <taxon>Bacteria</taxon>
        <taxon>Bacillati</taxon>
        <taxon>Bacillota</taxon>
        <taxon>Clostridia</taxon>
        <taxon>Eubacteriales</taxon>
        <taxon>Desulfitobacteriaceae</taxon>
        <taxon>Desulfosporosinus</taxon>
    </lineage>
</organism>
<dbReference type="OrthoDB" id="9891906at2"/>
<evidence type="ECO:0000313" key="3">
    <source>
        <dbReference type="Proteomes" id="UP000198656"/>
    </source>
</evidence>